<dbReference type="OrthoDB" id="4158994at2759"/>
<evidence type="ECO:0000256" key="2">
    <source>
        <dbReference type="SAM" id="MobiDB-lite"/>
    </source>
</evidence>
<feature type="coiled-coil region" evidence="1">
    <location>
        <begin position="1246"/>
        <end position="1273"/>
    </location>
</feature>
<feature type="region of interest" description="Disordered" evidence="2">
    <location>
        <begin position="458"/>
        <end position="568"/>
    </location>
</feature>
<feature type="compositionally biased region" description="Polar residues" evidence="2">
    <location>
        <begin position="1111"/>
        <end position="1120"/>
    </location>
</feature>
<evidence type="ECO:0000313" key="5">
    <source>
        <dbReference type="Proteomes" id="UP000799539"/>
    </source>
</evidence>
<feature type="region of interest" description="Disordered" evidence="2">
    <location>
        <begin position="830"/>
        <end position="888"/>
    </location>
</feature>
<feature type="compositionally biased region" description="Polar residues" evidence="2">
    <location>
        <begin position="483"/>
        <end position="496"/>
    </location>
</feature>
<sequence length="1481" mass="161250">MRAKGLTALSCARILSPPSNVPRCAARQLCQRRHRSTASQESTLAELSPRWLSDVKQRLGYCLTWGLKPEQTQEAGKILQEIARDWRDLLAGREGFLTSKQRRSTFRQQVVWGEQDAMAKVWSSSFKGHVNNVVYNRYAETGRVDWFLKLARVDPRNAEAWRTILTPKDLGNLCLKCCGRRGGCRRRRNESIASELWRFWTGFCSTHLLQSAERRECDLQPADCGTDLIKCGGHALSTRQRQCDRPLAVTQAKARAVTFGPQEKAAFYGQAPRKAPMGRDGGGVKVLAQCRVGAARVISQPIQLQTGHGAPRCRRGPCLKVCKVICGVERASTSKNAITGHDCPDAAPRPVGAAVPTCARFFLCRVMTAARWWWARRWRGAEASAVMRRRSVHTVHRTIAVMPDPFRGLACSTLTGLLKVCLRSLGSRTPKPIRSRPLSLHHRARLESRSLVWLAASKSRNASNRDTTHDRGLAPPGKRLPRQRSSGQLNGQPNGKSTSAAPPPPLPSTGLNQGFKFPRPQGTSTGHCASAAAAKEHVAAAEVTQRDRTPSNGSLDDIGPGEEMVDNAPEPVTPLLDVSHAPADKVFLPRTAAAPCSVSTILHYYPLRDAISILILLLSLPPTLVLVIQALFASLTFVPPTAGISLSTLPNIKEMFHSPNFGYPAMATILSVDMVFGLIWLWLAALKPAQAVFLDLSHAVIAVSLSGAAATPDGPTYSIACSALLVCIVHVLRYKAIHLTTLDYIRSVYHSRFGGMNYEPLYSAQHFHSSPILDRGIFLNAIRAILGIHIVSQGVTTYIRRTLANAKASEKDTLIPQITKTDTEAIAGTEATGRSSASAAETSQPSHAVSATDGRPPGLPPAQRETKARESSSRKKRKQANQIRSQQPLWAAIASTKVTFVKEMEQRDAADDAREASVMTNNTSNTYIDAINSTTDRIWICEVRDTEIHFAVDLTADAAAESLEDKDGTHSIPAGIDRSNPFFIRINGATWTSTRIVPNEENDKLAGNSFTGEIFGLAPLSSYLCEAVSIATHRTLCSVSLITQPAPSAEQAAAVPPPAQHSALRPASPITTLKQSIQSAEAKLNEIRNRSKKAKKDQRGAHADIKREIQNLKNKLASSTDVDERQEKRLQQISQHKNQAEEATKEIREQIEELGDIPAQDVAASNAMRQQWQSALDLMNSAQAELDSAKADKDRDLSSIRSDISASETRRERLVGKMAQRTAEFDRLQIKQQEQMSAKHKFEFDRQQAMKERENRENQLRFLIAQMEEQIQAENSKAFSAYQESAALSTHPPPYSSHTPPLPVGTNGPSAIGPHFFGSPFSGNMNGYGAPRGRSSSMLSQYSGFTDNGDEFHFAPTNETRAQQQAHMQAWPAQHSPAVVGAMDERKASYGDASGSASRSGSTSGSASQNGSGTGAAALMDGPSILNGVLANGSNSPRPEAKPFIPSGLQVHHKPNPGVIGPPVKKTPPQSPTEQTGSSGR</sequence>
<accession>A0A6A6FLN5</accession>
<evidence type="ECO:0008006" key="6">
    <source>
        <dbReference type="Google" id="ProtNLM"/>
    </source>
</evidence>
<feature type="compositionally biased region" description="Low complexity" evidence="2">
    <location>
        <begin position="1390"/>
        <end position="1418"/>
    </location>
</feature>
<feature type="compositionally biased region" description="Polar residues" evidence="2">
    <location>
        <begin position="1472"/>
        <end position="1481"/>
    </location>
</feature>
<evidence type="ECO:0000256" key="1">
    <source>
        <dbReference type="SAM" id="Coils"/>
    </source>
</evidence>
<name>A0A6A6FLN5_9PEZI</name>
<reference evidence="4" key="1">
    <citation type="journal article" date="2020" name="Stud. Mycol.">
        <title>101 Dothideomycetes genomes: a test case for predicting lifestyles and emergence of pathogens.</title>
        <authorList>
            <person name="Haridas S."/>
            <person name="Albert R."/>
            <person name="Binder M."/>
            <person name="Bloem J."/>
            <person name="Labutti K."/>
            <person name="Salamov A."/>
            <person name="Andreopoulos B."/>
            <person name="Baker S."/>
            <person name="Barry K."/>
            <person name="Bills G."/>
            <person name="Bluhm B."/>
            <person name="Cannon C."/>
            <person name="Castanera R."/>
            <person name="Culley D."/>
            <person name="Daum C."/>
            <person name="Ezra D."/>
            <person name="Gonzalez J."/>
            <person name="Henrissat B."/>
            <person name="Kuo A."/>
            <person name="Liang C."/>
            <person name="Lipzen A."/>
            <person name="Lutzoni F."/>
            <person name="Magnuson J."/>
            <person name="Mondo S."/>
            <person name="Nolan M."/>
            <person name="Ohm R."/>
            <person name="Pangilinan J."/>
            <person name="Park H.-J."/>
            <person name="Ramirez L."/>
            <person name="Alfaro M."/>
            <person name="Sun H."/>
            <person name="Tritt A."/>
            <person name="Yoshinaga Y."/>
            <person name="Zwiers L.-H."/>
            <person name="Turgeon B."/>
            <person name="Goodwin S."/>
            <person name="Spatafora J."/>
            <person name="Crous P."/>
            <person name="Grigoriev I."/>
        </authorList>
    </citation>
    <scope>NUCLEOTIDE SEQUENCE</scope>
    <source>
        <strain evidence="4">SCOH1-5</strain>
    </source>
</reference>
<keyword evidence="3" id="KW-1133">Transmembrane helix</keyword>
<feature type="region of interest" description="Disordered" evidence="2">
    <location>
        <begin position="1387"/>
        <end position="1481"/>
    </location>
</feature>
<evidence type="ECO:0000256" key="3">
    <source>
        <dbReference type="SAM" id="Phobius"/>
    </source>
</evidence>
<evidence type="ECO:0000313" key="4">
    <source>
        <dbReference type="EMBL" id="KAF2214362.1"/>
    </source>
</evidence>
<feature type="compositionally biased region" description="Basic and acidic residues" evidence="2">
    <location>
        <begin position="534"/>
        <end position="549"/>
    </location>
</feature>
<feature type="transmembrane region" description="Helical" evidence="3">
    <location>
        <begin position="610"/>
        <end position="632"/>
    </location>
</feature>
<feature type="compositionally biased region" description="Polar residues" evidence="2">
    <location>
        <begin position="832"/>
        <end position="849"/>
    </location>
</feature>
<keyword evidence="3" id="KW-0472">Membrane</keyword>
<feature type="transmembrane region" description="Helical" evidence="3">
    <location>
        <begin position="661"/>
        <end position="684"/>
    </location>
</feature>
<keyword evidence="5" id="KW-1185">Reference proteome</keyword>
<keyword evidence="3" id="KW-0812">Transmembrane</keyword>
<dbReference type="Gene3D" id="3.10.129.10">
    <property type="entry name" value="Hotdog Thioesterase"/>
    <property type="match status" value="1"/>
</dbReference>
<keyword evidence="1" id="KW-0175">Coiled coil</keyword>
<gene>
    <name evidence="4" type="ORF">CERZMDRAFT_83071</name>
</gene>
<proteinExistence type="predicted"/>
<feature type="compositionally biased region" description="Basic and acidic residues" evidence="2">
    <location>
        <begin position="864"/>
        <end position="873"/>
    </location>
</feature>
<dbReference type="EMBL" id="ML992668">
    <property type="protein sequence ID" value="KAF2214362.1"/>
    <property type="molecule type" value="Genomic_DNA"/>
</dbReference>
<dbReference type="Proteomes" id="UP000799539">
    <property type="component" value="Unassembled WGS sequence"/>
</dbReference>
<protein>
    <recommendedName>
        <fullName evidence="6">Ubiquitination network signaling protein acrB</fullName>
    </recommendedName>
</protein>
<organism evidence="4 5">
    <name type="scientific">Cercospora zeae-maydis SCOH1-5</name>
    <dbReference type="NCBI Taxonomy" id="717836"/>
    <lineage>
        <taxon>Eukaryota</taxon>
        <taxon>Fungi</taxon>
        <taxon>Dikarya</taxon>
        <taxon>Ascomycota</taxon>
        <taxon>Pezizomycotina</taxon>
        <taxon>Dothideomycetes</taxon>
        <taxon>Dothideomycetidae</taxon>
        <taxon>Mycosphaerellales</taxon>
        <taxon>Mycosphaerellaceae</taxon>
        <taxon>Cercospora</taxon>
    </lineage>
</organism>
<feature type="region of interest" description="Disordered" evidence="2">
    <location>
        <begin position="1111"/>
        <end position="1144"/>
    </location>
</feature>